<dbReference type="Pfam" id="PF00397">
    <property type="entry name" value="WW"/>
    <property type="match status" value="1"/>
</dbReference>
<evidence type="ECO:0000256" key="1">
    <source>
        <dbReference type="SAM" id="MobiDB-lite"/>
    </source>
</evidence>
<reference evidence="4" key="1">
    <citation type="journal article" date="2013" name="Genome Announc.">
        <title>Draft genome sequence of Neofusicoccum parvum isolate UCR-NP2, a fungal vascular pathogen associated with grapevine cankers.</title>
        <authorList>
            <person name="Blanco-Ulate B."/>
            <person name="Rolshausen P."/>
            <person name="Cantu D."/>
        </authorList>
    </citation>
    <scope>NUCLEOTIDE SEQUENCE [LARGE SCALE GENOMIC DNA]</scope>
    <source>
        <strain evidence="4">UCR-NP2</strain>
    </source>
</reference>
<protein>
    <submittedName>
        <fullName evidence="3">Putative ww rsp5 wwp protein</fullName>
    </submittedName>
</protein>
<feature type="compositionally biased region" description="Low complexity" evidence="1">
    <location>
        <begin position="218"/>
        <end position="229"/>
    </location>
</feature>
<name>R1GBN2_BOTPV</name>
<feature type="compositionally biased region" description="Gly residues" evidence="1">
    <location>
        <begin position="181"/>
        <end position="194"/>
    </location>
</feature>
<gene>
    <name evidence="3" type="ORF">UCRNP2_7670</name>
</gene>
<dbReference type="CDD" id="cd00201">
    <property type="entry name" value="WW"/>
    <property type="match status" value="1"/>
</dbReference>
<dbReference type="HOGENOM" id="CLU_060150_0_0_1"/>
<dbReference type="OMA" id="EINDHEQ"/>
<evidence type="ECO:0000259" key="2">
    <source>
        <dbReference type="PROSITE" id="PS50020"/>
    </source>
</evidence>
<dbReference type="EMBL" id="KB916570">
    <property type="protein sequence ID" value="EOD45601.1"/>
    <property type="molecule type" value="Genomic_DNA"/>
</dbReference>
<dbReference type="Gene3D" id="2.20.70.10">
    <property type="match status" value="1"/>
</dbReference>
<feature type="region of interest" description="Disordered" evidence="1">
    <location>
        <begin position="30"/>
        <end position="259"/>
    </location>
</feature>
<evidence type="ECO:0000313" key="4">
    <source>
        <dbReference type="Proteomes" id="UP000013521"/>
    </source>
</evidence>
<dbReference type="InterPro" id="IPR001202">
    <property type="entry name" value="WW_dom"/>
</dbReference>
<sequence>MTVPAGWKAQWNEQYHEWFYVNIYTKQSQWEKPTEPIYPPSDAELGAPPAGPPPSYAHGDAKPVGAEKTGLSSNNPFGSGGGSSHDISEDERLARQLQAEEDARAHGGAGDRGASDSYYQQGGGAPGYQAPGYQQQQGGYGSPVPGYGGSSSSDLPPRPEDKGKKSGGFLGKLLGKASGSKPGGGGGMMGGFGGHHQQQQQYGYPQQQQGGYYGGPPQGQYGYAPQQGYYGQGGGGGGGMPRQDNPGRNEKGLRTTLTLSKSDTLSRQCGLVGSVLQEDVEFV</sequence>
<dbReference type="OrthoDB" id="2530521at2759"/>
<proteinExistence type="predicted"/>
<dbReference type="eggNOG" id="ENOG502S4J9">
    <property type="taxonomic scope" value="Eukaryota"/>
</dbReference>
<organism evidence="3 4">
    <name type="scientific">Botryosphaeria parva (strain UCR-NP2)</name>
    <name type="common">Grapevine canker fungus</name>
    <name type="synonym">Neofusicoccum parvum</name>
    <dbReference type="NCBI Taxonomy" id="1287680"/>
    <lineage>
        <taxon>Eukaryota</taxon>
        <taxon>Fungi</taxon>
        <taxon>Dikarya</taxon>
        <taxon>Ascomycota</taxon>
        <taxon>Pezizomycotina</taxon>
        <taxon>Dothideomycetes</taxon>
        <taxon>Dothideomycetes incertae sedis</taxon>
        <taxon>Botryosphaeriales</taxon>
        <taxon>Botryosphaeriaceae</taxon>
        <taxon>Neofusicoccum</taxon>
    </lineage>
</organism>
<feature type="compositionally biased region" description="Low complexity" evidence="1">
    <location>
        <begin position="171"/>
        <end position="180"/>
    </location>
</feature>
<dbReference type="AlphaFoldDB" id="R1GBN2"/>
<dbReference type="SMART" id="SM00456">
    <property type="entry name" value="WW"/>
    <property type="match status" value="1"/>
</dbReference>
<dbReference type="KEGG" id="npa:UCRNP2_7670"/>
<dbReference type="STRING" id="1287680.R1GBN2"/>
<accession>R1GBN2</accession>
<dbReference type="InterPro" id="IPR036020">
    <property type="entry name" value="WW_dom_sf"/>
</dbReference>
<dbReference type="PROSITE" id="PS01159">
    <property type="entry name" value="WW_DOMAIN_1"/>
    <property type="match status" value="1"/>
</dbReference>
<evidence type="ECO:0000313" key="3">
    <source>
        <dbReference type="EMBL" id="EOD45601.1"/>
    </source>
</evidence>
<feature type="compositionally biased region" description="Gly residues" evidence="1">
    <location>
        <begin position="230"/>
        <end position="240"/>
    </location>
</feature>
<feature type="domain" description="WW" evidence="2">
    <location>
        <begin position="1"/>
        <end position="35"/>
    </location>
</feature>
<dbReference type="PROSITE" id="PS50020">
    <property type="entry name" value="WW_DOMAIN_2"/>
    <property type="match status" value="1"/>
</dbReference>
<dbReference type="Proteomes" id="UP000013521">
    <property type="component" value="Unassembled WGS sequence"/>
</dbReference>
<feature type="compositionally biased region" description="Gly residues" evidence="1">
    <location>
        <begin position="138"/>
        <end position="149"/>
    </location>
</feature>
<feature type="compositionally biased region" description="Low complexity" evidence="1">
    <location>
        <begin position="127"/>
        <end position="137"/>
    </location>
</feature>
<dbReference type="SUPFAM" id="SSF51045">
    <property type="entry name" value="WW domain"/>
    <property type="match status" value="1"/>
</dbReference>
<feature type="compositionally biased region" description="Low complexity" evidence="1">
    <location>
        <begin position="195"/>
        <end position="210"/>
    </location>
</feature>